<dbReference type="GO" id="GO:0031956">
    <property type="term" value="F:medium-chain fatty acid-CoA ligase activity"/>
    <property type="evidence" value="ECO:0007669"/>
    <property type="project" value="TreeGrafter"/>
</dbReference>
<dbReference type="InterPro" id="IPR025110">
    <property type="entry name" value="AMP-bd_C"/>
</dbReference>
<dbReference type="InterPro" id="IPR042099">
    <property type="entry name" value="ANL_N_sf"/>
</dbReference>
<comment type="similarity">
    <text evidence="1">Belongs to the ATP-dependent AMP-binding enzyme family.</text>
</comment>
<sequence length="554" mass="59490">MGTPLAESLGGQHTPLTDAEADAFRAAGWWQNRTIRSVLSETAARYPDRPALVGHRTGAPVVRQNYREFDAAAHHAASALAAVGVGRGDAVALMLPNWIEYAALLFGINEAGAVYAGIPVSYGERQAAAILRRSKAKVLVIPRSWRGTDHLGLSRNLRAELPHLETVIVLGDGPADLRAGEIAWSALDDVPPREFSDPDPSAICYLGFTSGTTGEPKGAMHTHDTLLYDARALADHLGPETLGDPMVQLVASPVGHHTGWMWGVLFTTYLAGTGVHVDRWDPDWGTRVIREEGITTFFGAPTFLQDMMRTDLAGDPTCPLRCLVIAGSSVPRTLPARAGKAFGAYIAPAWGMTECGITVSCTPAEPDDIQCTDGSLVAGSAARVVDELGRDVPPGVTGELLMKGPGMVLGYYDRPDATDNAFLPGMWFRTGDTASIDSNGWVSLRGRSKDIIIRGGENIPVTDVETLLFDHPDVLNAAVVAYPDDRLGERAAAVLVIRDDAVLDLPGLCEYLLARGLSKHYLPERLVLLDELPVTQSGKIQKFKLRELVSSQVP</sequence>
<reference evidence="5 6" key="1">
    <citation type="submission" date="2020-07" db="EMBL/GenBank/DDBJ databases">
        <title>Sequencing the genomes of 1000 actinobacteria strains.</title>
        <authorList>
            <person name="Klenk H.-P."/>
        </authorList>
    </citation>
    <scope>NUCLEOTIDE SEQUENCE [LARGE SCALE GENOMIC DNA]</scope>
    <source>
        <strain evidence="5 6">DSM 104006</strain>
    </source>
</reference>
<dbReference type="EC" id="6.2.1.-" evidence="5"/>
<keyword evidence="6" id="KW-1185">Reference proteome</keyword>
<dbReference type="Gene3D" id="3.30.300.30">
    <property type="match status" value="1"/>
</dbReference>
<name>A0A853B8J9_9PSEU</name>
<dbReference type="RefSeq" id="WP_246338616.1">
    <property type="nucleotide sequence ID" value="NZ_JACCFK010000001.1"/>
</dbReference>
<feature type="domain" description="AMP-binding enzyme C-terminal" evidence="4">
    <location>
        <begin position="464"/>
        <end position="539"/>
    </location>
</feature>
<dbReference type="AlphaFoldDB" id="A0A853B8J9"/>
<dbReference type="EMBL" id="JACCFK010000001">
    <property type="protein sequence ID" value="NYI91115.1"/>
    <property type="molecule type" value="Genomic_DNA"/>
</dbReference>
<accession>A0A853B8J9</accession>
<evidence type="ECO:0000256" key="2">
    <source>
        <dbReference type="ARBA" id="ARBA00022598"/>
    </source>
</evidence>
<dbReference type="PANTHER" id="PTHR43201">
    <property type="entry name" value="ACYL-COA SYNTHETASE"/>
    <property type="match status" value="1"/>
</dbReference>
<dbReference type="GO" id="GO:0006631">
    <property type="term" value="P:fatty acid metabolic process"/>
    <property type="evidence" value="ECO:0007669"/>
    <property type="project" value="TreeGrafter"/>
</dbReference>
<organism evidence="5 6">
    <name type="scientific">Amycolatopsis endophytica</name>
    <dbReference type="NCBI Taxonomy" id="860233"/>
    <lineage>
        <taxon>Bacteria</taxon>
        <taxon>Bacillati</taxon>
        <taxon>Actinomycetota</taxon>
        <taxon>Actinomycetes</taxon>
        <taxon>Pseudonocardiales</taxon>
        <taxon>Pseudonocardiaceae</taxon>
        <taxon>Amycolatopsis</taxon>
    </lineage>
</organism>
<protein>
    <submittedName>
        <fullName evidence="5">Cyclohexanecarboxylate-CoA ligase</fullName>
        <ecNumber evidence="5">6.2.1.-</ecNumber>
    </submittedName>
</protein>
<evidence type="ECO:0000259" key="4">
    <source>
        <dbReference type="Pfam" id="PF13193"/>
    </source>
</evidence>
<dbReference type="SUPFAM" id="SSF56801">
    <property type="entry name" value="Acetyl-CoA synthetase-like"/>
    <property type="match status" value="1"/>
</dbReference>
<keyword evidence="2 5" id="KW-0436">Ligase</keyword>
<evidence type="ECO:0000313" key="6">
    <source>
        <dbReference type="Proteomes" id="UP000549616"/>
    </source>
</evidence>
<dbReference type="InterPro" id="IPR045851">
    <property type="entry name" value="AMP-bd_C_sf"/>
</dbReference>
<dbReference type="Pfam" id="PF00501">
    <property type="entry name" value="AMP-binding"/>
    <property type="match status" value="1"/>
</dbReference>
<evidence type="ECO:0000313" key="5">
    <source>
        <dbReference type="EMBL" id="NYI91115.1"/>
    </source>
</evidence>
<dbReference type="PANTHER" id="PTHR43201:SF5">
    <property type="entry name" value="MEDIUM-CHAIN ACYL-COA LIGASE ACSF2, MITOCHONDRIAL"/>
    <property type="match status" value="1"/>
</dbReference>
<dbReference type="PROSITE" id="PS00455">
    <property type="entry name" value="AMP_BINDING"/>
    <property type="match status" value="1"/>
</dbReference>
<gene>
    <name evidence="5" type="ORF">HNR02_004438</name>
</gene>
<dbReference type="InterPro" id="IPR000873">
    <property type="entry name" value="AMP-dep_synth/lig_dom"/>
</dbReference>
<evidence type="ECO:0000259" key="3">
    <source>
        <dbReference type="Pfam" id="PF00501"/>
    </source>
</evidence>
<evidence type="ECO:0000256" key="1">
    <source>
        <dbReference type="ARBA" id="ARBA00006432"/>
    </source>
</evidence>
<proteinExistence type="inferred from homology"/>
<comment type="caution">
    <text evidence="5">The sequence shown here is derived from an EMBL/GenBank/DDBJ whole genome shotgun (WGS) entry which is preliminary data.</text>
</comment>
<feature type="domain" description="AMP-dependent synthetase/ligase" evidence="3">
    <location>
        <begin position="40"/>
        <end position="412"/>
    </location>
</feature>
<dbReference type="Proteomes" id="UP000549616">
    <property type="component" value="Unassembled WGS sequence"/>
</dbReference>
<dbReference type="Gene3D" id="3.40.50.12780">
    <property type="entry name" value="N-terminal domain of ligase-like"/>
    <property type="match status" value="1"/>
</dbReference>
<dbReference type="InterPro" id="IPR020845">
    <property type="entry name" value="AMP-binding_CS"/>
</dbReference>
<dbReference type="Pfam" id="PF13193">
    <property type="entry name" value="AMP-binding_C"/>
    <property type="match status" value="1"/>
</dbReference>